<dbReference type="HOGENOM" id="CLU_091349_1_0_5"/>
<reference evidence="2 3" key="1">
    <citation type="journal article" date="2011" name="BMC Genomics">
        <title>Comparative genome analysis and genome-guided physiological analysis of Roseobacter litoralis.</title>
        <authorList>
            <person name="Kalhoefer D."/>
            <person name="Thole S."/>
            <person name="Voget S."/>
            <person name="Lehmann R."/>
            <person name="Liesegang H."/>
            <person name="Wollher A."/>
            <person name="Daniel R."/>
            <person name="Simon M."/>
            <person name="Brinkhoff T."/>
        </authorList>
    </citation>
    <scope>NUCLEOTIDE SEQUENCE [LARGE SCALE GENOMIC DNA]</scope>
    <source>
        <strain evidence="3">ATCC 49566 / DSM 6996 / JCM 21268 / NBRC 15278 / OCh 149</strain>
    </source>
</reference>
<evidence type="ECO:0000313" key="3">
    <source>
        <dbReference type="Proteomes" id="UP000001353"/>
    </source>
</evidence>
<protein>
    <submittedName>
        <fullName evidence="2">Acetyltransferase-like protein</fullName>
    </submittedName>
</protein>
<dbReference type="PROSITE" id="PS51186">
    <property type="entry name" value="GNAT"/>
    <property type="match status" value="1"/>
</dbReference>
<feature type="domain" description="N-acetyltransferase" evidence="1">
    <location>
        <begin position="10"/>
        <end position="183"/>
    </location>
</feature>
<dbReference type="InterPro" id="IPR016181">
    <property type="entry name" value="Acyl_CoA_acyltransferase"/>
</dbReference>
<dbReference type="AlphaFoldDB" id="F7ZEJ8"/>
<dbReference type="OrthoDB" id="7843527at2"/>
<dbReference type="InterPro" id="IPR000182">
    <property type="entry name" value="GNAT_dom"/>
</dbReference>
<evidence type="ECO:0000259" key="1">
    <source>
        <dbReference type="PROSITE" id="PS51186"/>
    </source>
</evidence>
<dbReference type="Gene3D" id="3.40.630.30">
    <property type="match status" value="1"/>
</dbReference>
<dbReference type="CDD" id="cd04301">
    <property type="entry name" value="NAT_SF"/>
    <property type="match status" value="1"/>
</dbReference>
<dbReference type="eggNOG" id="COG0456">
    <property type="taxonomic scope" value="Bacteria"/>
</dbReference>
<gene>
    <name evidence="2" type="ordered locus">RLO149_c039930</name>
</gene>
<organism evidence="2 3">
    <name type="scientific">Roseobacter litoralis (strain ATCC 49566 / DSM 6996 / JCM 21268 / NBRC 15278 / OCh 149)</name>
    <dbReference type="NCBI Taxonomy" id="391595"/>
    <lineage>
        <taxon>Bacteria</taxon>
        <taxon>Pseudomonadati</taxon>
        <taxon>Pseudomonadota</taxon>
        <taxon>Alphaproteobacteria</taxon>
        <taxon>Rhodobacterales</taxon>
        <taxon>Roseobacteraceae</taxon>
        <taxon>Roseobacter</taxon>
    </lineage>
</organism>
<dbReference type="GO" id="GO:0016747">
    <property type="term" value="F:acyltransferase activity, transferring groups other than amino-acyl groups"/>
    <property type="evidence" value="ECO:0007669"/>
    <property type="project" value="InterPro"/>
</dbReference>
<dbReference type="KEGG" id="rli:RLO149_c039930"/>
<evidence type="ECO:0000313" key="2">
    <source>
        <dbReference type="EMBL" id="AEI95894.1"/>
    </source>
</evidence>
<dbReference type="SUPFAM" id="SSF55729">
    <property type="entry name" value="Acyl-CoA N-acyltransferases (Nat)"/>
    <property type="match status" value="1"/>
</dbReference>
<dbReference type="EMBL" id="CP002623">
    <property type="protein sequence ID" value="AEI95894.1"/>
    <property type="molecule type" value="Genomic_DNA"/>
</dbReference>
<keyword evidence="3" id="KW-1185">Reference proteome</keyword>
<dbReference type="RefSeq" id="WP_013963774.1">
    <property type="nucleotide sequence ID" value="NC_015730.1"/>
</dbReference>
<sequence length="183" mass="20733">MSDRRTPQHLVVRRLHSGDQEDICDHFLRLDVQTRRSRFCGAASDNGVLNYAKNILRYDSIVCGAFIDGHLKGLVELNGLFHAWPSTTEAAFCVETEWQNIGIGDALFEHILIIARNRGVRTIKMVCLKENIQMRHLAAKHNARLVFDADAVEAVLHPSWPTPGSVVKEILAGTREYSHLFFR</sequence>
<dbReference type="Pfam" id="PF00583">
    <property type="entry name" value="Acetyltransf_1"/>
    <property type="match status" value="1"/>
</dbReference>
<accession>F7ZEJ8</accession>
<name>F7ZEJ8_ROSLO</name>
<dbReference type="STRING" id="391595.RLO149_c039930"/>
<proteinExistence type="predicted"/>
<dbReference type="Proteomes" id="UP000001353">
    <property type="component" value="Chromosome"/>
</dbReference>